<evidence type="ECO:0000256" key="5">
    <source>
        <dbReference type="ARBA" id="ARBA00023136"/>
    </source>
</evidence>
<organism evidence="8 9">
    <name type="scientific">candidate division KSB3 bacterium</name>
    <dbReference type="NCBI Taxonomy" id="2044937"/>
    <lineage>
        <taxon>Bacteria</taxon>
        <taxon>candidate division KSB3</taxon>
    </lineage>
</organism>
<proteinExistence type="inferred from homology"/>
<dbReference type="AlphaFoldDB" id="A0A2G6KAB8"/>
<accession>A0A2G6KAB8</accession>
<dbReference type="GO" id="GO:0016020">
    <property type="term" value="C:membrane"/>
    <property type="evidence" value="ECO:0007669"/>
    <property type="project" value="UniProtKB-SubCell"/>
</dbReference>
<feature type="transmembrane region" description="Helical" evidence="6">
    <location>
        <begin position="133"/>
        <end position="151"/>
    </location>
</feature>
<evidence type="ECO:0000313" key="8">
    <source>
        <dbReference type="EMBL" id="PIE32603.1"/>
    </source>
</evidence>
<keyword evidence="4 6" id="KW-1133">Transmembrane helix</keyword>
<feature type="transmembrane region" description="Helical" evidence="6">
    <location>
        <begin position="191"/>
        <end position="211"/>
    </location>
</feature>
<dbReference type="InterPro" id="IPR000620">
    <property type="entry name" value="EamA_dom"/>
</dbReference>
<dbReference type="PANTHER" id="PTHR32322:SF2">
    <property type="entry name" value="EAMA DOMAIN-CONTAINING PROTEIN"/>
    <property type="match status" value="1"/>
</dbReference>
<comment type="similarity">
    <text evidence="2">Belongs to the EamA transporter family.</text>
</comment>
<gene>
    <name evidence="8" type="ORF">CSA56_14965</name>
</gene>
<feature type="transmembrane region" description="Helical" evidence="6">
    <location>
        <begin position="280"/>
        <end position="297"/>
    </location>
</feature>
<dbReference type="InterPro" id="IPR050638">
    <property type="entry name" value="AA-Vitamin_Transporters"/>
</dbReference>
<dbReference type="InterPro" id="IPR037185">
    <property type="entry name" value="EmrE-like"/>
</dbReference>
<evidence type="ECO:0000256" key="1">
    <source>
        <dbReference type="ARBA" id="ARBA00004141"/>
    </source>
</evidence>
<dbReference type="SUPFAM" id="SSF103481">
    <property type="entry name" value="Multidrug resistance efflux transporter EmrE"/>
    <property type="match status" value="1"/>
</dbReference>
<comment type="caution">
    <text evidence="8">The sequence shown here is derived from an EMBL/GenBank/DDBJ whole genome shotgun (WGS) entry which is preliminary data.</text>
</comment>
<sequence length="316" mass="34515">MATKTKALLLNLSAIFCWAISPVAIRYVKDSFPVNLQNFFRYFTSILFIWPVFFLSTPHSKITVACQTLPSILPKLFVMAGIVYLFQQSFTYSFYLLHPGFGSLVYKTGVIFSVLLAALFFPDERTTLKNRAFQGGVLLAGIGVIFTIVGGEHFGKIEFNLGVLFILFAAACWSLLTTLIKKWIPTVPASFAVSIILVIVTPLFLLTDIIIHRGLHWPEAPGIIWALMLVSGVIGVGVAHSSYYASVPTLGVALCATLDLSRPFLAGVISFIVFKESITALQLLGGLLLLAGSYLVIRVRFRADASTAPPASISSR</sequence>
<name>A0A2G6KAB8_9BACT</name>
<dbReference type="Pfam" id="PF00892">
    <property type="entry name" value="EamA"/>
    <property type="match status" value="2"/>
</dbReference>
<comment type="subcellular location">
    <subcellularLocation>
        <location evidence="1">Membrane</location>
        <topology evidence="1">Multi-pass membrane protein</topology>
    </subcellularLocation>
</comment>
<dbReference type="Proteomes" id="UP000230821">
    <property type="component" value="Unassembled WGS sequence"/>
</dbReference>
<feature type="transmembrane region" description="Helical" evidence="6">
    <location>
        <begin position="104"/>
        <end position="121"/>
    </location>
</feature>
<feature type="transmembrane region" description="Helical" evidence="6">
    <location>
        <begin position="39"/>
        <end position="55"/>
    </location>
</feature>
<feature type="transmembrane region" description="Helical" evidence="6">
    <location>
        <begin position="7"/>
        <end position="27"/>
    </location>
</feature>
<feature type="transmembrane region" description="Helical" evidence="6">
    <location>
        <begin position="157"/>
        <end position="179"/>
    </location>
</feature>
<evidence type="ECO:0000256" key="4">
    <source>
        <dbReference type="ARBA" id="ARBA00022989"/>
    </source>
</evidence>
<keyword evidence="5 6" id="KW-0472">Membrane</keyword>
<reference evidence="8 9" key="1">
    <citation type="submission" date="2017-10" db="EMBL/GenBank/DDBJ databases">
        <title>Novel microbial diversity and functional potential in the marine mammal oral microbiome.</title>
        <authorList>
            <person name="Dudek N.K."/>
            <person name="Sun C.L."/>
            <person name="Burstein D."/>
            <person name="Kantor R.S."/>
            <person name="Aliaga Goltsman D.S."/>
            <person name="Bik E.M."/>
            <person name="Thomas B.C."/>
            <person name="Banfield J.F."/>
            <person name="Relman D.A."/>
        </authorList>
    </citation>
    <scope>NUCLEOTIDE SEQUENCE [LARGE SCALE GENOMIC DNA]</scope>
    <source>
        <strain evidence="8">DOLJORAL78_47_16</strain>
    </source>
</reference>
<evidence type="ECO:0000256" key="6">
    <source>
        <dbReference type="SAM" id="Phobius"/>
    </source>
</evidence>
<evidence type="ECO:0000256" key="2">
    <source>
        <dbReference type="ARBA" id="ARBA00007362"/>
    </source>
</evidence>
<feature type="domain" description="EamA" evidence="7">
    <location>
        <begin position="161"/>
        <end position="297"/>
    </location>
</feature>
<protein>
    <recommendedName>
        <fullName evidence="7">EamA domain-containing protein</fullName>
    </recommendedName>
</protein>
<evidence type="ECO:0000313" key="9">
    <source>
        <dbReference type="Proteomes" id="UP000230821"/>
    </source>
</evidence>
<feature type="transmembrane region" description="Helical" evidence="6">
    <location>
        <begin position="252"/>
        <end position="274"/>
    </location>
</feature>
<feature type="domain" description="EamA" evidence="7">
    <location>
        <begin position="6"/>
        <end position="147"/>
    </location>
</feature>
<keyword evidence="3 6" id="KW-0812">Transmembrane</keyword>
<evidence type="ECO:0000259" key="7">
    <source>
        <dbReference type="Pfam" id="PF00892"/>
    </source>
</evidence>
<dbReference type="PANTHER" id="PTHR32322">
    <property type="entry name" value="INNER MEMBRANE TRANSPORTER"/>
    <property type="match status" value="1"/>
</dbReference>
<evidence type="ECO:0000256" key="3">
    <source>
        <dbReference type="ARBA" id="ARBA00022692"/>
    </source>
</evidence>
<dbReference type="EMBL" id="PDSK01000111">
    <property type="protein sequence ID" value="PIE32603.1"/>
    <property type="molecule type" value="Genomic_DNA"/>
</dbReference>
<feature type="transmembrane region" description="Helical" evidence="6">
    <location>
        <begin position="223"/>
        <end position="245"/>
    </location>
</feature>